<dbReference type="InterPro" id="IPR003119">
    <property type="entry name" value="SAP_A"/>
</dbReference>
<feature type="chain" id="PRO_5029643060" description="Prosaposin" evidence="13">
    <location>
        <begin position="17"/>
        <end position="188"/>
    </location>
</feature>
<dbReference type="InterPro" id="IPR011001">
    <property type="entry name" value="Saposin-like"/>
</dbReference>
<dbReference type="PROSITE" id="PS50015">
    <property type="entry name" value="SAP_B"/>
    <property type="match status" value="1"/>
</dbReference>
<sequence length="188" mass="20327">MYTLLLLASLLGAAAASPVLGLKECTRGSAVWCQSVKTAADCGAVKHCLQAVWSKPTVKSLPCDICKDVITAADNMLKDNATEQEILVYLEKTCDWLPKPDMSASCKEIVDSYLPVILDMIKGQASHPGEVCSALNLCESLQKHLAELNHQKQLESNKIPELDMAEVVAPFLGLLAAKQRSKTKAAFI</sequence>
<evidence type="ECO:0000256" key="8">
    <source>
        <dbReference type="ARBA" id="ARBA00023228"/>
    </source>
</evidence>
<dbReference type="Pfam" id="PF05184">
    <property type="entry name" value="SapB_1"/>
    <property type="match status" value="1"/>
</dbReference>
<proteinExistence type="predicted"/>
<dbReference type="InterPro" id="IPR051428">
    <property type="entry name" value="Sphingo_Act-Surfact_Prot"/>
</dbReference>
<dbReference type="Pfam" id="PF02199">
    <property type="entry name" value="SapA"/>
    <property type="match status" value="1"/>
</dbReference>
<dbReference type="GO" id="GO:0060742">
    <property type="term" value="P:epithelial cell differentiation involved in prostate gland development"/>
    <property type="evidence" value="ECO:0007669"/>
    <property type="project" value="TreeGrafter"/>
</dbReference>
<name>A0A7J8DRE0_MOLMO</name>
<evidence type="ECO:0000256" key="5">
    <source>
        <dbReference type="ARBA" id="ARBA00022737"/>
    </source>
</evidence>
<evidence type="ECO:0000313" key="16">
    <source>
        <dbReference type="EMBL" id="KAF6425569.1"/>
    </source>
</evidence>
<dbReference type="Proteomes" id="UP000550707">
    <property type="component" value="Unassembled WGS sequence"/>
</dbReference>
<keyword evidence="5" id="KW-0677">Repeat</keyword>
<comment type="function">
    <text evidence="9">Saposin-A and saposin-C stimulate the hydrolysis of glucosylceramide by beta-glucosylceramidase (EC 3.2.1.45) and galactosylceramide by beta-galactosylceramidase (EC 3.2.1.46). Saposin-C apparently acts by combining with the enzyme and acidic lipid to form an activated complex, rather than by solubilizing the substrate.</text>
</comment>
<dbReference type="GO" id="GO:0005576">
    <property type="term" value="C:extracellular region"/>
    <property type="evidence" value="ECO:0007669"/>
    <property type="project" value="UniProtKB-SubCell"/>
</dbReference>
<evidence type="ECO:0000259" key="14">
    <source>
        <dbReference type="PROSITE" id="PS50015"/>
    </source>
</evidence>
<dbReference type="InterPro" id="IPR007856">
    <property type="entry name" value="SapB_1"/>
</dbReference>
<dbReference type="PANTHER" id="PTHR11480:SF36">
    <property type="entry name" value="PROSAPOSIN"/>
    <property type="match status" value="1"/>
</dbReference>
<dbReference type="GO" id="GO:0060736">
    <property type="term" value="P:prostate gland growth"/>
    <property type="evidence" value="ECO:0007669"/>
    <property type="project" value="TreeGrafter"/>
</dbReference>
<comment type="caution">
    <text evidence="16">The sequence shown here is derived from an EMBL/GenBank/DDBJ whole genome shotgun (WGS) entry which is preliminary data.</text>
</comment>
<evidence type="ECO:0000313" key="17">
    <source>
        <dbReference type="Proteomes" id="UP000550707"/>
    </source>
</evidence>
<feature type="signal peptide" evidence="13">
    <location>
        <begin position="1"/>
        <end position="16"/>
    </location>
</feature>
<dbReference type="PRINTS" id="PR01797">
    <property type="entry name" value="SAPOSIN"/>
</dbReference>
<dbReference type="SMART" id="SM00741">
    <property type="entry name" value="SapB"/>
    <property type="match status" value="1"/>
</dbReference>
<evidence type="ECO:0000256" key="9">
    <source>
        <dbReference type="ARBA" id="ARBA00037150"/>
    </source>
</evidence>
<dbReference type="GO" id="GO:0006665">
    <property type="term" value="P:sphingolipid metabolic process"/>
    <property type="evidence" value="ECO:0007669"/>
    <property type="project" value="InterPro"/>
</dbReference>
<dbReference type="EMBL" id="JACASF010000017">
    <property type="protein sequence ID" value="KAF6425569.1"/>
    <property type="molecule type" value="Genomic_DNA"/>
</dbReference>
<evidence type="ECO:0000256" key="10">
    <source>
        <dbReference type="ARBA" id="ARBA00037231"/>
    </source>
</evidence>
<dbReference type="PANTHER" id="PTHR11480">
    <property type="entry name" value="SAPOSIN-RELATED"/>
    <property type="match status" value="1"/>
</dbReference>
<dbReference type="GO" id="GO:0016020">
    <property type="term" value="C:membrane"/>
    <property type="evidence" value="ECO:0007669"/>
    <property type="project" value="GOC"/>
</dbReference>
<keyword evidence="6" id="KW-1015">Disulfide bond</keyword>
<reference evidence="16 17" key="1">
    <citation type="journal article" date="2020" name="Nature">
        <title>Six reference-quality genomes reveal evolution of bat adaptations.</title>
        <authorList>
            <person name="Jebb D."/>
            <person name="Huang Z."/>
            <person name="Pippel M."/>
            <person name="Hughes G.M."/>
            <person name="Lavrichenko K."/>
            <person name="Devanna P."/>
            <person name="Winkler S."/>
            <person name="Jermiin L.S."/>
            <person name="Skirmuntt E.C."/>
            <person name="Katzourakis A."/>
            <person name="Burkitt-Gray L."/>
            <person name="Ray D.A."/>
            <person name="Sullivan K.A.M."/>
            <person name="Roscito J.G."/>
            <person name="Kirilenko B.M."/>
            <person name="Davalos L.M."/>
            <person name="Corthals A.P."/>
            <person name="Power M.L."/>
            <person name="Jones G."/>
            <person name="Ransome R.D."/>
            <person name="Dechmann D.K.N."/>
            <person name="Locatelli A.G."/>
            <person name="Puechmaille S.J."/>
            <person name="Fedrigo O."/>
            <person name="Jarvis E.D."/>
            <person name="Hiller M."/>
            <person name="Vernes S.C."/>
            <person name="Myers E.W."/>
            <person name="Teeling E.C."/>
        </authorList>
    </citation>
    <scope>NUCLEOTIDE SEQUENCE [LARGE SCALE GENOMIC DNA]</scope>
    <source>
        <strain evidence="16">MMolMol1</strain>
        <tissue evidence="16">Muscle</tissue>
    </source>
</reference>
<evidence type="ECO:0000256" key="2">
    <source>
        <dbReference type="ARBA" id="ARBA00004613"/>
    </source>
</evidence>
<keyword evidence="17" id="KW-1185">Reference proteome</keyword>
<evidence type="ECO:0000256" key="13">
    <source>
        <dbReference type="SAM" id="SignalP"/>
    </source>
</evidence>
<evidence type="ECO:0000256" key="1">
    <source>
        <dbReference type="ARBA" id="ARBA00004371"/>
    </source>
</evidence>
<evidence type="ECO:0000256" key="12">
    <source>
        <dbReference type="ARBA" id="ARBA00040265"/>
    </source>
</evidence>
<evidence type="ECO:0000256" key="4">
    <source>
        <dbReference type="ARBA" id="ARBA00022729"/>
    </source>
</evidence>
<dbReference type="InterPro" id="IPR008139">
    <property type="entry name" value="SaposinB_dom"/>
</dbReference>
<dbReference type="Pfam" id="PF03489">
    <property type="entry name" value="SapB_2"/>
    <property type="match status" value="1"/>
</dbReference>
<feature type="domain" description="Saposin B-type" evidence="14">
    <location>
        <begin position="59"/>
        <end position="142"/>
    </location>
</feature>
<dbReference type="GO" id="GO:0007193">
    <property type="term" value="P:adenylate cyclase-inhibiting G protein-coupled receptor signaling pathway"/>
    <property type="evidence" value="ECO:0007669"/>
    <property type="project" value="TreeGrafter"/>
</dbReference>
<keyword evidence="7" id="KW-0325">Glycoprotein</keyword>
<evidence type="ECO:0000256" key="11">
    <source>
        <dbReference type="ARBA" id="ARBA00037606"/>
    </source>
</evidence>
<comment type="function">
    <text evidence="11">Saposin-B stimulates the hydrolysis of galacto-cerebroside sulfate by arylsulfatase A (EC 3.1.6.8), GM1 gangliosides by beta-galactosidase (EC 3.2.1.23) and globotriaosylceramide by alpha-galactosidase A (EC 3.2.1.22). Saposin-B forms a solubilizing complex with the substrates of the sphingolipid hydrolases.</text>
</comment>
<dbReference type="Gene3D" id="1.10.225.10">
    <property type="entry name" value="Saposin-like"/>
    <property type="match status" value="1"/>
</dbReference>
<evidence type="ECO:0000256" key="7">
    <source>
        <dbReference type="ARBA" id="ARBA00023180"/>
    </source>
</evidence>
<dbReference type="SMART" id="SM00162">
    <property type="entry name" value="SAPA"/>
    <property type="match status" value="1"/>
</dbReference>
<gene>
    <name evidence="16" type="ORF">HJG59_014933</name>
</gene>
<feature type="domain" description="Saposin A-type" evidence="15">
    <location>
        <begin position="18"/>
        <end position="58"/>
    </location>
</feature>
<keyword evidence="8" id="KW-0458">Lysosome</keyword>
<dbReference type="GO" id="GO:0019216">
    <property type="term" value="P:regulation of lipid metabolic process"/>
    <property type="evidence" value="ECO:0007669"/>
    <property type="project" value="TreeGrafter"/>
</dbReference>
<comment type="function">
    <text evidence="10">Saposin-D is a specific sphingomyelin phosphodiesterase activator (EC 3.1.4.12).</text>
</comment>
<dbReference type="InterPro" id="IPR008138">
    <property type="entry name" value="SapB_2"/>
</dbReference>
<dbReference type="GO" id="GO:0005764">
    <property type="term" value="C:lysosome"/>
    <property type="evidence" value="ECO:0007669"/>
    <property type="project" value="InterPro"/>
</dbReference>
<dbReference type="SUPFAM" id="SSF47862">
    <property type="entry name" value="Saposin"/>
    <property type="match status" value="1"/>
</dbReference>
<keyword evidence="4 13" id="KW-0732">Signal</keyword>
<dbReference type="AlphaFoldDB" id="A0A7J8DRE0"/>
<keyword evidence="3" id="KW-0964">Secreted</keyword>
<accession>A0A7J8DRE0</accession>
<comment type="subcellular location">
    <subcellularLocation>
        <location evidence="1">Lysosome</location>
    </subcellularLocation>
    <subcellularLocation>
        <location evidence="2">Secreted</location>
    </subcellularLocation>
</comment>
<dbReference type="PROSITE" id="PS51110">
    <property type="entry name" value="SAP_A"/>
    <property type="match status" value="1"/>
</dbReference>
<dbReference type="InterPro" id="IPR008373">
    <property type="entry name" value="Saposin"/>
</dbReference>
<dbReference type="FunFam" id="1.10.225.10:FF:000002">
    <property type="entry name" value="prosaposin isoform X2"/>
    <property type="match status" value="1"/>
</dbReference>
<evidence type="ECO:0000256" key="6">
    <source>
        <dbReference type="ARBA" id="ARBA00023157"/>
    </source>
</evidence>
<evidence type="ECO:0000259" key="15">
    <source>
        <dbReference type="PROSITE" id="PS51110"/>
    </source>
</evidence>
<protein>
    <recommendedName>
        <fullName evidence="12">Prosaposin</fullName>
    </recommendedName>
</protein>
<organism evidence="16 17">
    <name type="scientific">Molossus molossus</name>
    <name type="common">Pallas' mastiff bat</name>
    <name type="synonym">Vespertilio molossus</name>
    <dbReference type="NCBI Taxonomy" id="27622"/>
    <lineage>
        <taxon>Eukaryota</taxon>
        <taxon>Metazoa</taxon>
        <taxon>Chordata</taxon>
        <taxon>Craniata</taxon>
        <taxon>Vertebrata</taxon>
        <taxon>Euteleostomi</taxon>
        <taxon>Mammalia</taxon>
        <taxon>Eutheria</taxon>
        <taxon>Laurasiatheria</taxon>
        <taxon>Chiroptera</taxon>
        <taxon>Yangochiroptera</taxon>
        <taxon>Molossidae</taxon>
        <taxon>Molossus</taxon>
    </lineage>
</organism>
<evidence type="ECO:0000256" key="3">
    <source>
        <dbReference type="ARBA" id="ARBA00022525"/>
    </source>
</evidence>